<reference evidence="2 3" key="1">
    <citation type="journal article" date="2018" name="Evol. Lett.">
        <title>Horizontal gene cluster transfer increased hallucinogenic mushroom diversity.</title>
        <authorList>
            <person name="Reynolds H.T."/>
            <person name="Vijayakumar V."/>
            <person name="Gluck-Thaler E."/>
            <person name="Korotkin H.B."/>
            <person name="Matheny P.B."/>
            <person name="Slot J.C."/>
        </authorList>
    </citation>
    <scope>NUCLEOTIDE SEQUENCE [LARGE SCALE GENOMIC DNA]</scope>
    <source>
        <strain evidence="2 3">SRW20</strain>
    </source>
</reference>
<gene>
    <name evidence="2" type="ORF">CVT26_007506</name>
</gene>
<comment type="caution">
    <text evidence="2">The sequence shown here is derived from an EMBL/GenBank/DDBJ whole genome shotgun (WGS) entry which is preliminary data.</text>
</comment>
<dbReference type="AlphaFoldDB" id="A0A409YSN6"/>
<dbReference type="Proteomes" id="UP000284706">
    <property type="component" value="Unassembled WGS sequence"/>
</dbReference>
<evidence type="ECO:0000313" key="2">
    <source>
        <dbReference type="EMBL" id="PPR06027.1"/>
    </source>
</evidence>
<keyword evidence="3" id="KW-1185">Reference proteome</keyword>
<evidence type="ECO:0008006" key="4">
    <source>
        <dbReference type="Google" id="ProtNLM"/>
    </source>
</evidence>
<feature type="region of interest" description="Disordered" evidence="1">
    <location>
        <begin position="1"/>
        <end position="22"/>
    </location>
</feature>
<evidence type="ECO:0000256" key="1">
    <source>
        <dbReference type="SAM" id="MobiDB-lite"/>
    </source>
</evidence>
<accession>A0A409YSN6</accession>
<name>A0A409YSN6_9AGAR</name>
<organism evidence="2 3">
    <name type="scientific">Gymnopilus dilepis</name>
    <dbReference type="NCBI Taxonomy" id="231916"/>
    <lineage>
        <taxon>Eukaryota</taxon>
        <taxon>Fungi</taxon>
        <taxon>Dikarya</taxon>
        <taxon>Basidiomycota</taxon>
        <taxon>Agaricomycotina</taxon>
        <taxon>Agaricomycetes</taxon>
        <taxon>Agaricomycetidae</taxon>
        <taxon>Agaricales</taxon>
        <taxon>Agaricineae</taxon>
        <taxon>Hymenogastraceae</taxon>
        <taxon>Gymnopilus</taxon>
    </lineage>
</organism>
<sequence length="325" mass="36847">MEPTMERLHIAETSSEKEPKSLLDDPEADITFCSADGDLFHLKRKYLEANTGAFPGSEFDTRGEVTHLTETSGILLLLFQFVSPKRDPEVDGLDIEILVGLAEAAEKYEVFHAMSLCRLQMKTMVAKYPFKILQHASRHDYPNLIQEAVSYLVRLPTADVAEHLPSGYIIPWIRYRAIWDSFFEDAVKKLMELRLSNPAYGQRNVFFTASLQPQICHFCLVSAIKAIQELKQLTDVKELKDSLSKSRPALIGCLSASCQYSNAITNACTEIKSNIEQTPNFAVFRACSDVSRQMRRCLSLLFMATHFLMATHHMVEESREICDLL</sequence>
<dbReference type="EMBL" id="NHYE01000387">
    <property type="protein sequence ID" value="PPR06027.1"/>
    <property type="molecule type" value="Genomic_DNA"/>
</dbReference>
<protein>
    <recommendedName>
        <fullName evidence="4">BTB domain-containing protein</fullName>
    </recommendedName>
</protein>
<proteinExistence type="predicted"/>
<evidence type="ECO:0000313" key="3">
    <source>
        <dbReference type="Proteomes" id="UP000284706"/>
    </source>
</evidence>
<dbReference type="OrthoDB" id="3184970at2759"/>
<dbReference type="InParanoid" id="A0A409YSN6"/>